<keyword evidence="2" id="KW-1185">Reference proteome</keyword>
<sequence>MYSRTQKKKLHSKQELKTQLLLSPVVGAEQLVGRSDGHCCGLPLDRRSVRTRGVASASSARCHRAHLTRDQKMPATSRALAATDT</sequence>
<evidence type="ECO:0000313" key="1">
    <source>
        <dbReference type="EMBL" id="KAG0413949.1"/>
    </source>
</evidence>
<accession>A0AC60P3G5</accession>
<name>A0AC60P3G5_IXOPE</name>
<evidence type="ECO:0000313" key="2">
    <source>
        <dbReference type="Proteomes" id="UP000805193"/>
    </source>
</evidence>
<gene>
    <name evidence="1" type="ORF">HPB47_008902</name>
</gene>
<dbReference type="Proteomes" id="UP000805193">
    <property type="component" value="Unassembled WGS sequence"/>
</dbReference>
<organism evidence="1 2">
    <name type="scientific">Ixodes persulcatus</name>
    <name type="common">Taiga tick</name>
    <dbReference type="NCBI Taxonomy" id="34615"/>
    <lineage>
        <taxon>Eukaryota</taxon>
        <taxon>Metazoa</taxon>
        <taxon>Ecdysozoa</taxon>
        <taxon>Arthropoda</taxon>
        <taxon>Chelicerata</taxon>
        <taxon>Arachnida</taxon>
        <taxon>Acari</taxon>
        <taxon>Parasitiformes</taxon>
        <taxon>Ixodida</taxon>
        <taxon>Ixodoidea</taxon>
        <taxon>Ixodidae</taxon>
        <taxon>Ixodinae</taxon>
        <taxon>Ixodes</taxon>
    </lineage>
</organism>
<proteinExistence type="predicted"/>
<reference evidence="1 2" key="1">
    <citation type="journal article" date="2020" name="Cell">
        <title>Large-Scale Comparative Analyses of Tick Genomes Elucidate Their Genetic Diversity and Vector Capacities.</title>
        <authorList>
            <consortium name="Tick Genome and Microbiome Consortium (TIGMIC)"/>
            <person name="Jia N."/>
            <person name="Wang J."/>
            <person name="Shi W."/>
            <person name="Du L."/>
            <person name="Sun Y."/>
            <person name="Zhan W."/>
            <person name="Jiang J.F."/>
            <person name="Wang Q."/>
            <person name="Zhang B."/>
            <person name="Ji P."/>
            <person name="Bell-Sakyi L."/>
            <person name="Cui X.M."/>
            <person name="Yuan T.T."/>
            <person name="Jiang B.G."/>
            <person name="Yang W.F."/>
            <person name="Lam T.T."/>
            <person name="Chang Q.C."/>
            <person name="Ding S.J."/>
            <person name="Wang X.J."/>
            <person name="Zhu J.G."/>
            <person name="Ruan X.D."/>
            <person name="Zhao L."/>
            <person name="Wei J.T."/>
            <person name="Ye R.Z."/>
            <person name="Que T.C."/>
            <person name="Du C.H."/>
            <person name="Zhou Y.H."/>
            <person name="Cheng J.X."/>
            <person name="Dai P.F."/>
            <person name="Guo W.B."/>
            <person name="Han X.H."/>
            <person name="Huang E.J."/>
            <person name="Li L.F."/>
            <person name="Wei W."/>
            <person name="Gao Y.C."/>
            <person name="Liu J.Z."/>
            <person name="Shao H.Z."/>
            <person name="Wang X."/>
            <person name="Wang C.C."/>
            <person name="Yang T.C."/>
            <person name="Huo Q.B."/>
            <person name="Li W."/>
            <person name="Chen H.Y."/>
            <person name="Chen S.E."/>
            <person name="Zhou L.G."/>
            <person name="Ni X.B."/>
            <person name="Tian J.H."/>
            <person name="Sheng Y."/>
            <person name="Liu T."/>
            <person name="Pan Y.S."/>
            <person name="Xia L.Y."/>
            <person name="Li J."/>
            <person name="Zhao F."/>
            <person name="Cao W.C."/>
        </authorList>
    </citation>
    <scope>NUCLEOTIDE SEQUENCE [LARGE SCALE GENOMIC DNA]</scope>
    <source>
        <strain evidence="1">Iper-2018</strain>
    </source>
</reference>
<protein>
    <submittedName>
        <fullName evidence="1">Uncharacterized protein</fullName>
    </submittedName>
</protein>
<dbReference type="EMBL" id="JABSTQ010011218">
    <property type="protein sequence ID" value="KAG0413949.1"/>
    <property type="molecule type" value="Genomic_DNA"/>
</dbReference>
<comment type="caution">
    <text evidence="1">The sequence shown here is derived from an EMBL/GenBank/DDBJ whole genome shotgun (WGS) entry which is preliminary data.</text>
</comment>